<dbReference type="CDD" id="cd14743">
    <property type="entry name" value="PAAR_CT_1"/>
    <property type="match status" value="1"/>
</dbReference>
<gene>
    <name evidence="2" type="ORF">E6B08_09980</name>
</gene>
<reference evidence="3" key="1">
    <citation type="submission" date="2019-04" db="EMBL/GenBank/DDBJ databases">
        <title>Genome sequence of Pseudomonas putida 1290, an auxin catabolizing strain.</title>
        <authorList>
            <person name="Laird T.S."/>
            <person name="Leveau J.H.J."/>
        </authorList>
    </citation>
    <scope>NUCLEOTIDE SEQUENCE [LARGE SCALE GENOMIC DNA]</scope>
    <source>
        <strain evidence="3">1290</strain>
    </source>
</reference>
<protein>
    <recommendedName>
        <fullName evidence="4">PAAR repeat-containing protein</fullName>
    </recommendedName>
</protein>
<proteinExistence type="predicted"/>
<evidence type="ECO:0000313" key="2">
    <source>
        <dbReference type="EMBL" id="QCI11684.1"/>
    </source>
</evidence>
<dbReference type="OrthoDB" id="9807902at2"/>
<dbReference type="InterPro" id="IPR008727">
    <property type="entry name" value="PAAR_motif"/>
</dbReference>
<accession>A0A4D6X6L0</accession>
<dbReference type="Proteomes" id="UP000298551">
    <property type="component" value="Chromosome"/>
</dbReference>
<dbReference type="Gene3D" id="2.60.200.60">
    <property type="match status" value="2"/>
</dbReference>
<dbReference type="RefSeq" id="WP_136913849.1">
    <property type="nucleotide sequence ID" value="NZ_CP039371.1"/>
</dbReference>
<dbReference type="EMBL" id="CP039371">
    <property type="protein sequence ID" value="QCI11684.1"/>
    <property type="molecule type" value="Genomic_DNA"/>
</dbReference>
<dbReference type="Pfam" id="PF05488">
    <property type="entry name" value="PAAR_motif"/>
    <property type="match status" value="1"/>
</dbReference>
<name>A0A4D6X6L0_PSEPU</name>
<evidence type="ECO:0008006" key="4">
    <source>
        <dbReference type="Google" id="ProtNLM"/>
    </source>
</evidence>
<sequence length="85" mass="8610">MNPIVLVGHRHLCPLHGEGVVISGASSASVNGKAIARVGDQTCCGAIIETGAHHMLIEGSPAARQGDTTSHGGTLVEGDASWLVE</sequence>
<feature type="region of interest" description="Disordered" evidence="1">
    <location>
        <begin position="62"/>
        <end position="85"/>
    </location>
</feature>
<evidence type="ECO:0000313" key="3">
    <source>
        <dbReference type="Proteomes" id="UP000298551"/>
    </source>
</evidence>
<dbReference type="AlphaFoldDB" id="A0A4D6X6L0"/>
<evidence type="ECO:0000256" key="1">
    <source>
        <dbReference type="SAM" id="MobiDB-lite"/>
    </source>
</evidence>
<organism evidence="2 3">
    <name type="scientific">Pseudomonas putida</name>
    <name type="common">Arthrobacter siderocapsulatus</name>
    <dbReference type="NCBI Taxonomy" id="303"/>
    <lineage>
        <taxon>Bacteria</taxon>
        <taxon>Pseudomonadati</taxon>
        <taxon>Pseudomonadota</taxon>
        <taxon>Gammaproteobacteria</taxon>
        <taxon>Pseudomonadales</taxon>
        <taxon>Pseudomonadaceae</taxon>
        <taxon>Pseudomonas</taxon>
    </lineage>
</organism>